<feature type="compositionally biased region" description="Polar residues" evidence="1">
    <location>
        <begin position="775"/>
        <end position="784"/>
    </location>
</feature>
<feature type="compositionally biased region" description="Basic and acidic residues" evidence="1">
    <location>
        <begin position="514"/>
        <end position="524"/>
    </location>
</feature>
<protein>
    <submittedName>
        <fullName evidence="2">Uncharacterized protein</fullName>
    </submittedName>
</protein>
<feature type="region of interest" description="Disordered" evidence="1">
    <location>
        <begin position="1293"/>
        <end position="1325"/>
    </location>
</feature>
<feature type="compositionally biased region" description="Low complexity" evidence="1">
    <location>
        <begin position="351"/>
        <end position="361"/>
    </location>
</feature>
<feature type="compositionally biased region" description="Polar residues" evidence="1">
    <location>
        <begin position="567"/>
        <end position="576"/>
    </location>
</feature>
<feature type="compositionally biased region" description="Low complexity" evidence="1">
    <location>
        <begin position="114"/>
        <end position="133"/>
    </location>
</feature>
<feature type="compositionally biased region" description="Basic and acidic residues" evidence="1">
    <location>
        <begin position="328"/>
        <end position="341"/>
    </location>
</feature>
<feature type="region of interest" description="Disordered" evidence="1">
    <location>
        <begin position="1377"/>
        <end position="1419"/>
    </location>
</feature>
<feature type="compositionally biased region" description="Polar residues" evidence="1">
    <location>
        <begin position="369"/>
        <end position="378"/>
    </location>
</feature>
<reference evidence="2 3" key="1">
    <citation type="journal article" date="2018" name="Mol. Biol. Evol.">
        <title>Broad Genomic Sampling Reveals a Smut Pathogenic Ancestry of the Fungal Clade Ustilaginomycotina.</title>
        <authorList>
            <person name="Kijpornyongpan T."/>
            <person name="Mondo S.J."/>
            <person name="Barry K."/>
            <person name="Sandor L."/>
            <person name="Lee J."/>
            <person name="Lipzen A."/>
            <person name="Pangilinan J."/>
            <person name="LaButti K."/>
            <person name="Hainaut M."/>
            <person name="Henrissat B."/>
            <person name="Grigoriev I.V."/>
            <person name="Spatafora J.W."/>
            <person name="Aime M.C."/>
        </authorList>
    </citation>
    <scope>NUCLEOTIDE SEQUENCE [LARGE SCALE GENOMIC DNA]</scope>
    <source>
        <strain evidence="2 3">MCA 4186</strain>
    </source>
</reference>
<feature type="compositionally biased region" description="Low complexity" evidence="1">
    <location>
        <begin position="27"/>
        <end position="76"/>
    </location>
</feature>
<feature type="region of interest" description="Disordered" evidence="1">
    <location>
        <begin position="1618"/>
        <end position="1685"/>
    </location>
</feature>
<dbReference type="EMBL" id="KZ819293">
    <property type="protein sequence ID" value="PWN97859.1"/>
    <property type="molecule type" value="Genomic_DNA"/>
</dbReference>
<feature type="compositionally biased region" description="Polar residues" evidence="1">
    <location>
        <begin position="1643"/>
        <end position="1661"/>
    </location>
</feature>
<feature type="compositionally biased region" description="Polar residues" evidence="1">
    <location>
        <begin position="1548"/>
        <end position="1561"/>
    </location>
</feature>
<feature type="compositionally biased region" description="Pro residues" evidence="1">
    <location>
        <begin position="629"/>
        <end position="650"/>
    </location>
</feature>
<feature type="compositionally biased region" description="Basic and acidic residues" evidence="1">
    <location>
        <begin position="2055"/>
        <end position="2082"/>
    </location>
</feature>
<feature type="compositionally biased region" description="Basic and acidic residues" evidence="1">
    <location>
        <begin position="753"/>
        <end position="762"/>
    </location>
</feature>
<feature type="compositionally biased region" description="Low complexity" evidence="1">
    <location>
        <begin position="1586"/>
        <end position="1597"/>
    </location>
</feature>
<feature type="compositionally biased region" description="Polar residues" evidence="1">
    <location>
        <begin position="134"/>
        <end position="151"/>
    </location>
</feature>
<feature type="compositionally biased region" description="Low complexity" evidence="1">
    <location>
        <begin position="1952"/>
        <end position="1967"/>
    </location>
</feature>
<feature type="region of interest" description="Disordered" evidence="1">
    <location>
        <begin position="1922"/>
        <end position="2133"/>
    </location>
</feature>
<feature type="compositionally biased region" description="Basic residues" evidence="1">
    <location>
        <begin position="2122"/>
        <end position="2133"/>
    </location>
</feature>
<name>A0A316Z8C9_9BASI</name>
<dbReference type="GeneID" id="37267651"/>
<feature type="compositionally biased region" description="Low complexity" evidence="1">
    <location>
        <begin position="588"/>
        <end position="601"/>
    </location>
</feature>
<feature type="compositionally biased region" description="Pro residues" evidence="1">
    <location>
        <begin position="665"/>
        <end position="695"/>
    </location>
</feature>
<evidence type="ECO:0000313" key="2">
    <source>
        <dbReference type="EMBL" id="PWN97859.1"/>
    </source>
</evidence>
<dbReference type="Proteomes" id="UP000245946">
    <property type="component" value="Unassembled WGS sequence"/>
</dbReference>
<feature type="compositionally biased region" description="Low complexity" evidence="1">
    <location>
        <begin position="424"/>
        <end position="449"/>
    </location>
</feature>
<feature type="compositionally biased region" description="Basic residues" evidence="1">
    <location>
        <begin position="707"/>
        <end position="716"/>
    </location>
</feature>
<organism evidence="2 3">
    <name type="scientific">Tilletiopsis washingtonensis</name>
    <dbReference type="NCBI Taxonomy" id="58919"/>
    <lineage>
        <taxon>Eukaryota</taxon>
        <taxon>Fungi</taxon>
        <taxon>Dikarya</taxon>
        <taxon>Basidiomycota</taxon>
        <taxon>Ustilaginomycotina</taxon>
        <taxon>Exobasidiomycetes</taxon>
        <taxon>Entylomatales</taxon>
        <taxon>Entylomatales incertae sedis</taxon>
        <taxon>Tilletiopsis</taxon>
    </lineage>
</organism>
<feature type="compositionally biased region" description="Low complexity" evidence="1">
    <location>
        <begin position="651"/>
        <end position="664"/>
    </location>
</feature>
<feature type="region of interest" description="Disordered" evidence="1">
    <location>
        <begin position="114"/>
        <end position="203"/>
    </location>
</feature>
<feature type="compositionally biased region" description="Basic and acidic residues" evidence="1">
    <location>
        <begin position="1927"/>
        <end position="1938"/>
    </location>
</feature>
<feature type="compositionally biased region" description="Polar residues" evidence="1">
    <location>
        <begin position="1310"/>
        <end position="1323"/>
    </location>
</feature>
<feature type="region of interest" description="Disordered" evidence="1">
    <location>
        <begin position="939"/>
        <end position="977"/>
    </location>
</feature>
<feature type="region of interest" description="Disordered" evidence="1">
    <location>
        <begin position="1"/>
        <end position="83"/>
    </location>
</feature>
<feature type="compositionally biased region" description="Basic residues" evidence="1">
    <location>
        <begin position="165"/>
        <end position="176"/>
    </location>
</feature>
<feature type="compositionally biased region" description="Low complexity" evidence="1">
    <location>
        <begin position="1035"/>
        <end position="1045"/>
    </location>
</feature>
<feature type="compositionally biased region" description="Low complexity" evidence="1">
    <location>
        <begin position="192"/>
        <end position="203"/>
    </location>
</feature>
<evidence type="ECO:0000313" key="3">
    <source>
        <dbReference type="Proteomes" id="UP000245946"/>
    </source>
</evidence>
<evidence type="ECO:0000256" key="1">
    <source>
        <dbReference type="SAM" id="MobiDB-lite"/>
    </source>
</evidence>
<feature type="compositionally biased region" description="Polar residues" evidence="1">
    <location>
        <begin position="605"/>
        <end position="614"/>
    </location>
</feature>
<feature type="compositionally biased region" description="Polar residues" evidence="1">
    <location>
        <begin position="903"/>
        <end position="919"/>
    </location>
</feature>
<feature type="compositionally biased region" description="Polar residues" evidence="1">
    <location>
        <begin position="392"/>
        <end position="404"/>
    </location>
</feature>
<accession>A0A316Z8C9</accession>
<feature type="compositionally biased region" description="Basic residues" evidence="1">
    <location>
        <begin position="409"/>
        <end position="420"/>
    </location>
</feature>
<keyword evidence="3" id="KW-1185">Reference proteome</keyword>
<feature type="region of interest" description="Disordered" evidence="1">
    <location>
        <begin position="1548"/>
        <end position="1606"/>
    </location>
</feature>
<feature type="compositionally biased region" description="Polar residues" evidence="1">
    <location>
        <begin position="1387"/>
        <end position="1402"/>
    </location>
</feature>
<feature type="region of interest" description="Disordered" evidence="1">
    <location>
        <begin position="298"/>
        <end position="728"/>
    </location>
</feature>
<feature type="region of interest" description="Disordered" evidence="1">
    <location>
        <begin position="750"/>
        <end position="834"/>
    </location>
</feature>
<feature type="region of interest" description="Disordered" evidence="1">
    <location>
        <begin position="1003"/>
        <end position="1050"/>
    </location>
</feature>
<feature type="region of interest" description="Disordered" evidence="1">
    <location>
        <begin position="1814"/>
        <end position="1840"/>
    </location>
</feature>
<feature type="region of interest" description="Disordered" evidence="1">
    <location>
        <begin position="869"/>
        <end position="925"/>
    </location>
</feature>
<feature type="compositionally biased region" description="Basic and acidic residues" evidence="1">
    <location>
        <begin position="2112"/>
        <end position="2121"/>
    </location>
</feature>
<gene>
    <name evidence="2" type="ORF">FA09DRAFT_29511</name>
</gene>
<proteinExistence type="predicted"/>
<dbReference type="RefSeq" id="XP_025598138.1">
    <property type="nucleotide sequence ID" value="XM_025740105.1"/>
</dbReference>
<sequence>MTIPVGDRAARLRRSNQPTRPAPPSSSAPQSSAAGAEAASSSAAADQQAAARAAAAASASRRSAPRRSSPTAPAAQGTREGPSLWLHVVGDATFVEHVPAGQRPSMGSMISLFTQRSASSQQQQQTESATPEQFSAQTELVTASSRSSNALAQDPPTGGSSIRRAPSRKKEKRNKRAERAAAQQASDEELARQQQQQRQQQQEQQQLQQQRQWASFVPHVVMPHWLAELVTSGRHAAANEAHMRAPLAELEKAALAAHDREHGATGSRAVPQRVMYENLRYAQSLRELQELHGTVTREADAVTSQPVATDEAKPAGQNSKTQRKKAQKERAEARRQQDEQRAASQKPEPQAARASSPAASRGTQPDDAASQSTRSSVRAPSPRLRVSRENTPRSSLDTTATTSAEARPNKKLLKAERKNKRSTESTTTPTPVVAPAHAASTDDATATAAVERSARAEKLAPTAKPASTKKQPAVEKPPPVEQPALIKKPPLVVQAPPTEPARSITRSSAIERGTPAEEPVRVEKPAQSGKTVPKSEKTDAGAAKQSVPVAPPGKTALEAPQKPVTVATPQARTSYTAAAKPVKRDEAVQAQAGAQASVSTAKPAASTTLANNVSARPPVSFQEVVPASSAPPPGPPPLRPPGLAPGPPPGLAQGRPPGLPLRLPTGPPPAQPFAIPPAQPVAMPPAQPVAMPPAQPVAVSSKAPKSTQRRRGRVNQKRVAQEAAEAEARARIIAEAVRVSEQNGPAVAAAARKAAEASESAKRRARIPSKHDAQTVPQEQQMPSKSAPVAKPGHADASLRGHARHASRTDTEMSFHTANIAGPSSPAGSPDVSTATAGLDWVMARMHQTPETPPRASAVDARGCDPALSSETLSEHLPSTPHRAQPPAVDTTPHAHIDRSLVGPQQVSQAGDTPSTSWDSPADQRSDWTRLMTPALSVDTLTSAQTTTSLDEPRTSSIASERRKDRQPSWQPSIALNEEEEVQDLGLGAVARNLGLGLLSSPSLPLSTSSALRTPHPRPALAGARQSDTHPRELQSQTSQSSGSGEPRLFDLPSERAQRLMRTAIWAQSGPYAPPHTLLGEEQLSFLAQRRTSGAAQQYLHTASSISALELDSAASSSRDETYFVLSSRSEEFLDDETPLPPSSERRTPRVRPHQRLSFQQRLFFALQSITRHACFKLVPELVASRAWARDQPSLLEPLQAQPTLRRRRQIFAALVQTMPTFEDIHVRRAASREQRLRELCWVGIEEYVGRELRSESPQRGSSGKQGARLVWLMHSVQPPGARLSFSPVARRHLSPKRAHEPVTPVRRQPYTTEPNTRRTSASRPEVLVEGDVGDETIRPIKTGLSIKIPEASAVVPSTAAKSAAIESLSTVWPSSPGYPELREVNMSPTTDGSSEGNTSLTPAPPSDSRWLHPPPSAHSGQLHYDVRSPWLFQHPQYFAPSSYNGGWRHDLLSSPVLMPVPVPNASKRDSDRCWLRELESVGTLECDAIDDFFAASDAVWRELVGDLAGEPEYTTEEQFERHRAQEANALTVDEMMELEQSILMSPTNARTHGHDSQWSAGDSAHAAQGSHYGPSHRQRRHQHQQEPQPQPQQRFKPMPPRGETPARTALYVRSGTSAVSRATSLGHRSASSQASRVGGSNRAASGAQQQQPRAANGHTSPQHKRSFRTGSESPTFVRRHAVPFAPPANGLIELERETIRQARQMRSAQSEVSSSESALLAMSMRQAGLVPANGAASHDVSWSPTAGHGHFDDERAAALRAAHARLSRSNDWNGMPPDELQARIGAQQYMVQELTRERNRLLAQNQASLAWQEQQAQEHLSGRASAAASQPDTGVSLPDLTQLGNALMLELSRRNVSGDSQYSAPLSPEQHRQQQDEIWRLENQRRVHELMRNGERNEWQAGPAPDLRRGFPHEQAINAAPARTMPGEHRPQPRDARPQGGPARRPRQHFASASPRQPPAASLPRPVVDLSAPSEVSYSAGPAEQQTPERLRHSGAAIDPRSSPTTRHAPRISYGAPAVRVPASTRRQEQMLSRLASAEPPPTTWPALATTSPPREETRHEGSPARDRAKAAVGHAEDPTHVDNVWSQRSAALDRTREQLVHAATAASEQDSQRKSEGSRRGRGARQMPKQR</sequence>
<feature type="compositionally biased region" description="Polar residues" evidence="1">
    <location>
        <begin position="939"/>
        <end position="959"/>
    </location>
</feature>